<evidence type="ECO:0000256" key="1">
    <source>
        <dbReference type="ARBA" id="ARBA00022980"/>
    </source>
</evidence>
<evidence type="ECO:0000313" key="6">
    <source>
        <dbReference type="Proteomes" id="UP001642483"/>
    </source>
</evidence>
<feature type="compositionally biased region" description="Basic and acidic residues" evidence="3">
    <location>
        <begin position="42"/>
        <end position="57"/>
    </location>
</feature>
<comment type="caution">
    <text evidence="5">The sequence shown here is derived from an EMBL/GenBank/DDBJ whole genome shotgun (WGS) entry which is preliminary data.</text>
</comment>
<dbReference type="EMBL" id="CAWYQH010000024">
    <property type="protein sequence ID" value="CAK8676067.1"/>
    <property type="molecule type" value="Genomic_DNA"/>
</dbReference>
<dbReference type="PANTHER" id="PTHR13473">
    <property type="entry name" value="MITOCHONDRIAL RIBOSOMAL PROTEIN L48"/>
    <property type="match status" value="1"/>
</dbReference>
<keyword evidence="1" id="KW-0689">Ribosomal protein</keyword>
<gene>
    <name evidence="5" type="ORF">CVLEPA_LOCUS5567</name>
</gene>
<evidence type="ECO:0000256" key="3">
    <source>
        <dbReference type="SAM" id="MobiDB-lite"/>
    </source>
</evidence>
<feature type="region of interest" description="Disordered" evidence="3">
    <location>
        <begin position="37"/>
        <end position="57"/>
    </location>
</feature>
<keyword evidence="6" id="KW-1185">Reference proteome</keyword>
<sequence>MSLSCTWHLWEKSFRVGKCLPAISNSLRHYRNRPTHNIGRMHGLEKPKPPPVRKKEVGTWKPEEYKAVKENHLDALNFIVSGYDIVLVEQYAKFVHQLMIKFKQNILEVYALPSSNAVVKKMLGADQRLLKAMTPEIELTMYKRIIQVKDMPSQTYPILLQTLMHYIPQSITLKVDKHNEEQHLSRYQYRVELAEEKAMLQQLYDSR</sequence>
<name>A0ABP0FCM3_CLALP</name>
<dbReference type="Proteomes" id="UP001642483">
    <property type="component" value="Unassembled WGS sequence"/>
</dbReference>
<dbReference type="Pfam" id="PF00338">
    <property type="entry name" value="Ribosomal_S10"/>
    <property type="match status" value="1"/>
</dbReference>
<organism evidence="5 6">
    <name type="scientific">Clavelina lepadiformis</name>
    <name type="common">Light-bulb sea squirt</name>
    <name type="synonym">Ascidia lepadiformis</name>
    <dbReference type="NCBI Taxonomy" id="159417"/>
    <lineage>
        <taxon>Eukaryota</taxon>
        <taxon>Metazoa</taxon>
        <taxon>Chordata</taxon>
        <taxon>Tunicata</taxon>
        <taxon>Ascidiacea</taxon>
        <taxon>Aplousobranchia</taxon>
        <taxon>Clavelinidae</taxon>
        <taxon>Clavelina</taxon>
    </lineage>
</organism>
<evidence type="ECO:0000313" key="5">
    <source>
        <dbReference type="EMBL" id="CAK8676067.1"/>
    </source>
</evidence>
<reference evidence="5 6" key="1">
    <citation type="submission" date="2024-02" db="EMBL/GenBank/DDBJ databases">
        <authorList>
            <person name="Daric V."/>
            <person name="Darras S."/>
        </authorList>
    </citation>
    <scope>NUCLEOTIDE SEQUENCE [LARGE SCALE GENOMIC DNA]</scope>
</reference>
<dbReference type="InterPro" id="IPR036838">
    <property type="entry name" value="Ribosomal_uS10_dom_sf"/>
</dbReference>
<feature type="domain" description="Small ribosomal subunit protein uS10" evidence="4">
    <location>
        <begin position="80"/>
        <end position="175"/>
    </location>
</feature>
<dbReference type="InterPro" id="IPR027486">
    <property type="entry name" value="Ribosomal_uS10_dom"/>
</dbReference>
<keyword evidence="2" id="KW-0687">Ribonucleoprotein</keyword>
<dbReference type="PANTHER" id="PTHR13473:SF0">
    <property type="entry name" value="LARGE RIBOSOMAL SUBUNIT PROTEIN ML48"/>
    <property type="match status" value="1"/>
</dbReference>
<evidence type="ECO:0000259" key="4">
    <source>
        <dbReference type="Pfam" id="PF00338"/>
    </source>
</evidence>
<dbReference type="SUPFAM" id="SSF54999">
    <property type="entry name" value="Ribosomal protein S10"/>
    <property type="match status" value="1"/>
</dbReference>
<proteinExistence type="predicted"/>
<evidence type="ECO:0000256" key="2">
    <source>
        <dbReference type="ARBA" id="ARBA00023274"/>
    </source>
</evidence>
<protein>
    <recommendedName>
        <fullName evidence="4">Small ribosomal subunit protein uS10 domain-containing protein</fullName>
    </recommendedName>
</protein>
<dbReference type="InterPro" id="IPR027487">
    <property type="entry name" value="Ribosomal_mL48"/>
</dbReference>
<accession>A0ABP0FCM3</accession>